<organism evidence="1">
    <name type="scientific">uncultured marine virus</name>
    <dbReference type="NCBI Taxonomy" id="186617"/>
    <lineage>
        <taxon>Viruses</taxon>
        <taxon>environmental samples</taxon>
    </lineage>
</organism>
<name>A0A0F7L607_9VIRU</name>
<evidence type="ECO:0000313" key="1">
    <source>
        <dbReference type="EMBL" id="AKH47340.1"/>
    </source>
</evidence>
<accession>A0A0F7L607</accession>
<protein>
    <submittedName>
        <fullName evidence="1">Uncharacterized protein</fullName>
    </submittedName>
</protein>
<sequence>MVITQRQKDVLNHVLADKDETPQGWADRVEVSFPNFVPELDAKGRPKKDEQGNVIYSTTVRRCDQMMQEKVSKHEASYDAEVLAGNYNDAKAKTAIGEQEELDAWASDLPTAKAKAKAELSYRVGKHFEMYIDPAYLKYSRKVARGNGQQPKPDSSITDYEDALTTNQDTADILIDALTTVKECKEFYGMVYPAPPTP</sequence>
<proteinExistence type="predicted"/>
<dbReference type="EMBL" id="KR029592">
    <property type="protein sequence ID" value="AKH47340.1"/>
    <property type="molecule type" value="Genomic_DNA"/>
</dbReference>
<reference evidence="1" key="1">
    <citation type="journal article" date="2015" name="Front. Microbiol.">
        <title>Combining genomic sequencing methods to explore viral diversity and reveal potential virus-host interactions.</title>
        <authorList>
            <person name="Chow C.E."/>
            <person name="Winget D.M."/>
            <person name="White R.A.III."/>
            <person name="Hallam S.J."/>
            <person name="Suttle C.A."/>
        </authorList>
    </citation>
    <scope>NUCLEOTIDE SEQUENCE</scope>
    <source>
        <strain evidence="1">H4084972</strain>
    </source>
</reference>
<reference evidence="1" key="2">
    <citation type="submission" date="2015-03" db="EMBL/GenBank/DDBJ databases">
        <authorList>
            <person name="Chow C.-E.T."/>
            <person name="Winget D.M."/>
            <person name="White R.A.III."/>
            <person name="Hallam S.J."/>
            <person name="Suttle C.A."/>
        </authorList>
    </citation>
    <scope>NUCLEOTIDE SEQUENCE</scope>
    <source>
        <strain evidence="1">H4084972</strain>
    </source>
</reference>